<comment type="caution">
    <text evidence="2">The sequence shown here is derived from an EMBL/GenBank/DDBJ whole genome shotgun (WGS) entry which is preliminary data.</text>
</comment>
<name>A0A7X9ZXU4_9BURK</name>
<dbReference type="EMBL" id="JABBFZ010000009">
    <property type="protein sequence ID" value="NML32437.1"/>
    <property type="molecule type" value="Genomic_DNA"/>
</dbReference>
<sequence>MAKRYVINAALAPLLAVVILGSITFAVGLALFDAMRADPKNRNRFI</sequence>
<keyword evidence="1" id="KW-0472">Membrane</keyword>
<reference evidence="2 3" key="1">
    <citation type="submission" date="2020-04" db="EMBL/GenBank/DDBJ databases">
        <title>Paraburkholderia sp. G-4-1-8 isolated from soil.</title>
        <authorList>
            <person name="Dahal R.H."/>
        </authorList>
    </citation>
    <scope>NUCLEOTIDE SEQUENCE [LARGE SCALE GENOMIC DNA]</scope>
    <source>
        <strain evidence="2 3">G-4-1-8</strain>
    </source>
</reference>
<feature type="transmembrane region" description="Helical" evidence="1">
    <location>
        <begin position="6"/>
        <end position="32"/>
    </location>
</feature>
<keyword evidence="1" id="KW-0812">Transmembrane</keyword>
<evidence type="ECO:0000313" key="3">
    <source>
        <dbReference type="Proteomes" id="UP000583127"/>
    </source>
</evidence>
<evidence type="ECO:0000313" key="2">
    <source>
        <dbReference type="EMBL" id="NML32437.1"/>
    </source>
</evidence>
<accession>A0A7X9ZXU4</accession>
<gene>
    <name evidence="2" type="ORF">HHL14_16535</name>
</gene>
<protein>
    <submittedName>
        <fullName evidence="2">Uncharacterized protein</fullName>
    </submittedName>
</protein>
<dbReference type="Proteomes" id="UP000583127">
    <property type="component" value="Unassembled WGS sequence"/>
</dbReference>
<dbReference type="RefSeq" id="WP_169498692.1">
    <property type="nucleotide sequence ID" value="NZ_JABBFZ010000009.1"/>
</dbReference>
<keyword evidence="3" id="KW-1185">Reference proteome</keyword>
<dbReference type="AlphaFoldDB" id="A0A7X9ZXU4"/>
<evidence type="ECO:0000256" key="1">
    <source>
        <dbReference type="SAM" id="Phobius"/>
    </source>
</evidence>
<keyword evidence="1" id="KW-1133">Transmembrane helix</keyword>
<organism evidence="2 3">
    <name type="scientific">Paraburkholderia antibiotica</name>
    <dbReference type="NCBI Taxonomy" id="2728839"/>
    <lineage>
        <taxon>Bacteria</taxon>
        <taxon>Pseudomonadati</taxon>
        <taxon>Pseudomonadota</taxon>
        <taxon>Betaproteobacteria</taxon>
        <taxon>Burkholderiales</taxon>
        <taxon>Burkholderiaceae</taxon>
        <taxon>Paraburkholderia</taxon>
    </lineage>
</organism>
<proteinExistence type="predicted"/>